<dbReference type="GO" id="GO:0043022">
    <property type="term" value="F:ribosome binding"/>
    <property type="evidence" value="ECO:0007669"/>
    <property type="project" value="InterPro"/>
</dbReference>
<dbReference type="InterPro" id="IPR010279">
    <property type="entry name" value="YqjD/ElaB"/>
</dbReference>
<keyword evidence="1" id="KW-0472">Membrane</keyword>
<dbReference type="EMBL" id="CP010537">
    <property type="protein sequence ID" value="AJG22689.1"/>
    <property type="molecule type" value="Genomic_DNA"/>
</dbReference>
<name>A0A0C4YL34_9BURK</name>
<evidence type="ECO:0000313" key="4">
    <source>
        <dbReference type="Proteomes" id="UP000031843"/>
    </source>
</evidence>
<organism evidence="3 4">
    <name type="scientific">Cupriavidus basilensis</name>
    <dbReference type="NCBI Taxonomy" id="68895"/>
    <lineage>
        <taxon>Bacteria</taxon>
        <taxon>Pseudomonadati</taxon>
        <taxon>Pseudomonadota</taxon>
        <taxon>Betaproteobacteria</taxon>
        <taxon>Burkholderiales</taxon>
        <taxon>Burkholderiaceae</taxon>
        <taxon>Cupriavidus</taxon>
    </lineage>
</organism>
<dbReference type="Pfam" id="PF19029">
    <property type="entry name" value="DUF883_C"/>
    <property type="match status" value="1"/>
</dbReference>
<accession>A0A0C4YL34</accession>
<dbReference type="InterPro" id="IPR043605">
    <property type="entry name" value="DUF883_C"/>
</dbReference>
<feature type="domain" description="DUF883" evidence="2">
    <location>
        <begin position="65"/>
        <end position="94"/>
    </location>
</feature>
<keyword evidence="1" id="KW-1133">Transmembrane helix</keyword>
<dbReference type="OrthoDB" id="9181874at2"/>
<protein>
    <submittedName>
        <fullName evidence="3">Putative transmembrane protein</fullName>
    </submittedName>
</protein>
<evidence type="ECO:0000313" key="3">
    <source>
        <dbReference type="EMBL" id="AJG22689.1"/>
    </source>
</evidence>
<dbReference type="RefSeq" id="WP_043354268.1">
    <property type="nucleotide sequence ID" value="NZ_CP010537.1"/>
</dbReference>
<sequence length="94" mass="9989">MSNTGSALREVDSLLVPATNATNAPGAPAADAPGKVQERLKKAKKKIADVQYVVVEKSRHTARVADDYVHESPWTAIGVAAAVGVLIGWLIDRR</sequence>
<reference evidence="3 4" key="1">
    <citation type="journal article" date="2015" name="Genome Announc.">
        <title>Complete Genome Sequence of Cupriavidus basilensis 4G11, Isolated from the Oak Ridge Field Research Center Site.</title>
        <authorList>
            <person name="Ray J."/>
            <person name="Waters R.J."/>
            <person name="Skerker J.M."/>
            <person name="Kuehl J.V."/>
            <person name="Price M.N."/>
            <person name="Huang J."/>
            <person name="Chakraborty R."/>
            <person name="Arkin A.P."/>
            <person name="Deutschbauer A."/>
        </authorList>
    </citation>
    <scope>NUCLEOTIDE SEQUENCE [LARGE SCALE GENOMIC DNA]</scope>
    <source>
        <strain evidence="3">4G11</strain>
    </source>
</reference>
<proteinExistence type="predicted"/>
<feature type="transmembrane region" description="Helical" evidence="1">
    <location>
        <begin position="73"/>
        <end position="91"/>
    </location>
</feature>
<dbReference type="PANTHER" id="PTHR35893">
    <property type="entry name" value="INNER MEMBRANE PROTEIN-RELATED"/>
    <property type="match status" value="1"/>
</dbReference>
<keyword evidence="4" id="KW-1185">Reference proteome</keyword>
<gene>
    <name evidence="3" type="ORF">RR42_s1100</name>
</gene>
<dbReference type="Proteomes" id="UP000031843">
    <property type="component" value="Chromosome secondary"/>
</dbReference>
<dbReference type="AlphaFoldDB" id="A0A0C4YL34"/>
<keyword evidence="1 3" id="KW-0812">Transmembrane</keyword>
<dbReference type="KEGG" id="cbw:RR42_s1100"/>
<evidence type="ECO:0000256" key="1">
    <source>
        <dbReference type="SAM" id="Phobius"/>
    </source>
</evidence>
<evidence type="ECO:0000259" key="2">
    <source>
        <dbReference type="Pfam" id="PF19029"/>
    </source>
</evidence>
<dbReference type="STRING" id="68895.RR42_s1100"/>
<dbReference type="PANTHER" id="PTHR35893:SF3">
    <property type="entry name" value="INNER MEMBRANE PROTEIN"/>
    <property type="match status" value="1"/>
</dbReference>